<comment type="caution">
    <text evidence="1">The sequence shown here is derived from an EMBL/GenBank/DDBJ whole genome shotgun (WGS) entry which is preliminary data.</text>
</comment>
<name>A0ABV8HUU0_9ACTN</name>
<dbReference type="Proteomes" id="UP001595765">
    <property type="component" value="Unassembled WGS sequence"/>
</dbReference>
<reference evidence="2" key="1">
    <citation type="journal article" date="2019" name="Int. J. Syst. Evol. Microbiol.">
        <title>The Global Catalogue of Microorganisms (GCM) 10K type strain sequencing project: providing services to taxonomists for standard genome sequencing and annotation.</title>
        <authorList>
            <consortium name="The Broad Institute Genomics Platform"/>
            <consortium name="The Broad Institute Genome Sequencing Center for Infectious Disease"/>
            <person name="Wu L."/>
            <person name="Ma J."/>
        </authorList>
    </citation>
    <scope>NUCLEOTIDE SEQUENCE [LARGE SCALE GENOMIC DNA]</scope>
    <source>
        <strain evidence="2">CGMCC 4.7237</strain>
    </source>
</reference>
<dbReference type="RefSeq" id="WP_386436273.1">
    <property type="nucleotide sequence ID" value="NZ_JBHSBB010000029.1"/>
</dbReference>
<dbReference type="EMBL" id="JBHSBB010000029">
    <property type="protein sequence ID" value="MFC4035765.1"/>
    <property type="molecule type" value="Genomic_DNA"/>
</dbReference>
<dbReference type="InterPro" id="IPR045390">
    <property type="entry name" value="ABC-3C_MC3"/>
</dbReference>
<accession>A0ABV8HUU0</accession>
<evidence type="ECO:0000313" key="2">
    <source>
        <dbReference type="Proteomes" id="UP001595765"/>
    </source>
</evidence>
<evidence type="ECO:0000313" key="1">
    <source>
        <dbReference type="EMBL" id="MFC4035765.1"/>
    </source>
</evidence>
<keyword evidence="2" id="KW-1185">Reference proteome</keyword>
<protein>
    <submittedName>
        <fullName evidence="1">Three component ABC system middle component</fullName>
    </submittedName>
</protein>
<dbReference type="Pfam" id="PF20131">
    <property type="entry name" value="MC3"/>
    <property type="match status" value="1"/>
</dbReference>
<gene>
    <name evidence="1" type="ORF">ACFO3J_30480</name>
</gene>
<sequence>MTETAAPQVPEARALLNPAFGAYLLACSVNAATRSAARTPVPWPAAFLVLPLVLPADTRADMPARASRSMGAWLTQYPHHQARFAERAHELTGYTRASLRTALRHHAIEVTGTGLRTPRAPTPLPSDFGEEVTDCAQRAALVGRWLAATDLATAFTLLGVRP</sequence>
<organism evidence="1 2">
    <name type="scientific">Streptomyces polygonati</name>
    <dbReference type="NCBI Taxonomy" id="1617087"/>
    <lineage>
        <taxon>Bacteria</taxon>
        <taxon>Bacillati</taxon>
        <taxon>Actinomycetota</taxon>
        <taxon>Actinomycetes</taxon>
        <taxon>Kitasatosporales</taxon>
        <taxon>Streptomycetaceae</taxon>
        <taxon>Streptomyces</taxon>
    </lineage>
</organism>
<proteinExistence type="predicted"/>